<name>A0ACC0IHS4_9ERIC</name>
<protein>
    <submittedName>
        <fullName evidence="1">Subtilisin-like protease SBT1.2</fullName>
    </submittedName>
</protein>
<dbReference type="EMBL" id="CM045760">
    <property type="protein sequence ID" value="KAI8025120.1"/>
    <property type="molecule type" value="Genomic_DNA"/>
</dbReference>
<keyword evidence="2" id="KW-1185">Reference proteome</keyword>
<dbReference type="Proteomes" id="UP001060215">
    <property type="component" value="Chromosome 3"/>
</dbReference>
<evidence type="ECO:0000313" key="2">
    <source>
        <dbReference type="Proteomes" id="UP001060215"/>
    </source>
</evidence>
<accession>A0ACC0IHS4</accession>
<reference evidence="1 2" key="1">
    <citation type="journal article" date="2022" name="Plant J.">
        <title>Chromosome-level genome of Camellia lanceoleosa provides a valuable resource for understanding genome evolution and self-incompatibility.</title>
        <authorList>
            <person name="Gong W."/>
            <person name="Xiao S."/>
            <person name="Wang L."/>
            <person name="Liao Z."/>
            <person name="Chang Y."/>
            <person name="Mo W."/>
            <person name="Hu G."/>
            <person name="Li W."/>
            <person name="Zhao G."/>
            <person name="Zhu H."/>
            <person name="Hu X."/>
            <person name="Ji K."/>
            <person name="Xiang X."/>
            <person name="Song Q."/>
            <person name="Yuan D."/>
            <person name="Jin S."/>
            <person name="Zhang L."/>
        </authorList>
    </citation>
    <scope>NUCLEOTIDE SEQUENCE [LARGE SCALE GENOMIC DNA]</scope>
    <source>
        <strain evidence="1">SQ_2022a</strain>
    </source>
</reference>
<proteinExistence type="predicted"/>
<gene>
    <name evidence="1" type="ORF">LOK49_LG02G00479</name>
</gene>
<comment type="caution">
    <text evidence="1">The sequence shown here is derived from an EMBL/GenBank/DDBJ whole genome shotgun (WGS) entry which is preliminary data.</text>
</comment>
<evidence type="ECO:0000313" key="1">
    <source>
        <dbReference type="EMBL" id="KAI8025120.1"/>
    </source>
</evidence>
<sequence length="234" mass="24690">MGKYRSTRDATGHGSVIASVAAGAEISSVGVLGFAYGDAQGIAPKARIAVYKACWWKICTLTDTLVVIDAAIFDGVDILSVSMGNNSPKPFYNDAFMISTLKAAQNNIFVTFGAGNMGPTPSTVVNSAPWVTTVGSSTIDKTYPAKVRLENGEQVPANSLYCGKSVTDDAFSLKFYNICTYDNIISKSMKGKILICNASDIDVDSIAFTVAKAQGVGYIQLNVGGDKDLSIPLI</sequence>
<organism evidence="1 2">
    <name type="scientific">Camellia lanceoleosa</name>
    <dbReference type="NCBI Taxonomy" id="1840588"/>
    <lineage>
        <taxon>Eukaryota</taxon>
        <taxon>Viridiplantae</taxon>
        <taxon>Streptophyta</taxon>
        <taxon>Embryophyta</taxon>
        <taxon>Tracheophyta</taxon>
        <taxon>Spermatophyta</taxon>
        <taxon>Magnoliopsida</taxon>
        <taxon>eudicotyledons</taxon>
        <taxon>Gunneridae</taxon>
        <taxon>Pentapetalae</taxon>
        <taxon>asterids</taxon>
        <taxon>Ericales</taxon>
        <taxon>Theaceae</taxon>
        <taxon>Camellia</taxon>
    </lineage>
</organism>